<reference evidence="1 2" key="1">
    <citation type="journal article" date="2018" name="Mol. Biol. Evol.">
        <title>Broad Genomic Sampling Reveals a Smut Pathogenic Ancestry of the Fungal Clade Ustilaginomycotina.</title>
        <authorList>
            <person name="Kijpornyongpan T."/>
            <person name="Mondo S.J."/>
            <person name="Barry K."/>
            <person name="Sandor L."/>
            <person name="Lee J."/>
            <person name="Lipzen A."/>
            <person name="Pangilinan J."/>
            <person name="LaButti K."/>
            <person name="Hainaut M."/>
            <person name="Henrissat B."/>
            <person name="Grigoriev I.V."/>
            <person name="Spatafora J.W."/>
            <person name="Aime M.C."/>
        </authorList>
    </citation>
    <scope>NUCLEOTIDE SEQUENCE [LARGE SCALE GENOMIC DNA]</scope>
    <source>
        <strain evidence="1 2">SA 807</strain>
    </source>
</reference>
<accession>A0ACD0P0X4</accession>
<organism evidence="1 2">
    <name type="scientific">Violaceomyces palustris</name>
    <dbReference type="NCBI Taxonomy" id="1673888"/>
    <lineage>
        <taxon>Eukaryota</taxon>
        <taxon>Fungi</taxon>
        <taxon>Dikarya</taxon>
        <taxon>Basidiomycota</taxon>
        <taxon>Ustilaginomycotina</taxon>
        <taxon>Ustilaginomycetes</taxon>
        <taxon>Violaceomycetales</taxon>
        <taxon>Violaceomycetaceae</taxon>
        <taxon>Violaceomyces</taxon>
    </lineage>
</organism>
<name>A0ACD0P0X4_9BASI</name>
<dbReference type="EMBL" id="KZ819822">
    <property type="protein sequence ID" value="PWN51719.1"/>
    <property type="molecule type" value="Genomic_DNA"/>
</dbReference>
<evidence type="ECO:0000313" key="1">
    <source>
        <dbReference type="EMBL" id="PWN51719.1"/>
    </source>
</evidence>
<protein>
    <submittedName>
        <fullName evidence="1">Uncharacterized protein</fullName>
    </submittedName>
</protein>
<proteinExistence type="predicted"/>
<sequence>MGREAVERDEEEVWRWRLMSFDRCQFRQFFSPFSPPFSNPRLRRCWTRPESDNRTNRDVVSQESSVVVMVAVAVVVRGRQREREMGEEREREREREFTQTHFGLLLLLVASRAGGERERSH</sequence>
<evidence type="ECO:0000313" key="2">
    <source>
        <dbReference type="Proteomes" id="UP000245626"/>
    </source>
</evidence>
<gene>
    <name evidence="1" type="ORF">IE53DRAFT_39654</name>
</gene>
<dbReference type="Proteomes" id="UP000245626">
    <property type="component" value="Unassembled WGS sequence"/>
</dbReference>
<keyword evidence="2" id="KW-1185">Reference proteome</keyword>